<dbReference type="EMBL" id="QSND01000007">
    <property type="protein sequence ID" value="KAA6446891.1"/>
    <property type="molecule type" value="Genomic_DNA"/>
</dbReference>
<feature type="region of interest" description="Disordered" evidence="1">
    <location>
        <begin position="1"/>
        <end position="26"/>
    </location>
</feature>
<reference evidence="2 3" key="1">
    <citation type="submission" date="2018-08" db="EMBL/GenBank/DDBJ databases">
        <title>Bacillus phenotypic plasticity.</title>
        <authorList>
            <person name="Hurtado E."/>
        </authorList>
    </citation>
    <scope>NUCLEOTIDE SEQUENCE [LARGE SCALE GENOMIC DNA]</scope>
    <source>
        <strain evidence="2 3">427</strain>
    </source>
</reference>
<proteinExistence type="predicted"/>
<evidence type="ECO:0000256" key="1">
    <source>
        <dbReference type="SAM" id="MobiDB-lite"/>
    </source>
</evidence>
<protein>
    <submittedName>
        <fullName evidence="2">Uncharacterized protein</fullName>
    </submittedName>
</protein>
<gene>
    <name evidence="2" type="ORF">DX927_22830</name>
</gene>
<sequence length="195" mass="22797">MTNEGKEKQNQQEEAAEKIKNEQEKLYESMSRPLSEVVSENEVEHLDLNTLSYKVRDKYENPEEFAAFISNAIFQYENNTLGAEDYYAFLKTYAAKSFLETLPTDKEQAVFILKQIQDQIKNQEVVFTSYEISKVEFNKNKTEAYFFRKESSNDQPKFSITTIKKEKGIWLFYQDELAPAFEANQSIEENKKGGK</sequence>
<evidence type="ECO:0000313" key="2">
    <source>
        <dbReference type="EMBL" id="KAA6446891.1"/>
    </source>
</evidence>
<dbReference type="AlphaFoldDB" id="A0A5M8RGB6"/>
<accession>A0A5M8RGB6</accession>
<dbReference type="Proteomes" id="UP000324326">
    <property type="component" value="Unassembled WGS sequence"/>
</dbReference>
<evidence type="ECO:0000313" key="3">
    <source>
        <dbReference type="Proteomes" id="UP000324326"/>
    </source>
</evidence>
<organism evidence="2 3">
    <name type="scientific">Bacillus swezeyi</name>
    <dbReference type="NCBI Taxonomy" id="1925020"/>
    <lineage>
        <taxon>Bacteria</taxon>
        <taxon>Bacillati</taxon>
        <taxon>Bacillota</taxon>
        <taxon>Bacilli</taxon>
        <taxon>Bacillales</taxon>
        <taxon>Bacillaceae</taxon>
        <taxon>Bacillus</taxon>
    </lineage>
</organism>
<name>A0A5M8RGB6_9BACI</name>
<comment type="caution">
    <text evidence="2">The sequence shown here is derived from an EMBL/GenBank/DDBJ whole genome shotgun (WGS) entry which is preliminary data.</text>
</comment>